<name>A0ABM0JY91_APLCA</name>
<dbReference type="InterPro" id="IPR020904">
    <property type="entry name" value="Sc_DH/Rdtase_CS"/>
</dbReference>
<dbReference type="Gene3D" id="3.40.50.720">
    <property type="entry name" value="NAD(P)-binding Rossmann-like Domain"/>
    <property type="match status" value="1"/>
</dbReference>
<dbReference type="InterPro" id="IPR002347">
    <property type="entry name" value="SDR_fam"/>
</dbReference>
<sequence length="445" mass="47921">MVELCAAVTGVYLGWVLLAVFPRKVVRLSWRIGQDLCVLAACSAILPWLLRHETVSAILVGVVGFLLYQDLPAPHLPAASKTVLITGCDTGLGHALALHLDQLGFTVFAGVLDDQGAGATSLACDASGRLVIVPLDITDTAQVKAAAGLVEQRLAGTELHGVVNNAGVLLLGAVEVMSAADARRIIDVNLQGLINVSRAFLPLLRRRRRTAARLVNVSSNVGLAPASQMGVYAASKAAVAMLTETWRYELRPMGIYVSMIVPSGFRTGIMAYDMERVAERWWSEASPEVKDYYGRDCFLPVNRTKNYKEYLNPDFSPLLSCMTDALLSRHPRPVYYKGLLARLLPCLYAHLSPALWTHAMALLADYHHFPVRALRQRDAPDSDSSSPSSSSSSSPSFSSSSSSMSNSFFSSPSSSASSDVRGNNHDHTHNGHNKSPTSAAAAKSD</sequence>
<dbReference type="InterPro" id="IPR036291">
    <property type="entry name" value="NAD(P)-bd_dom_sf"/>
</dbReference>
<organism evidence="6 7">
    <name type="scientific">Aplysia californica</name>
    <name type="common">California sea hare</name>
    <dbReference type="NCBI Taxonomy" id="6500"/>
    <lineage>
        <taxon>Eukaryota</taxon>
        <taxon>Metazoa</taxon>
        <taxon>Spiralia</taxon>
        <taxon>Lophotrochozoa</taxon>
        <taxon>Mollusca</taxon>
        <taxon>Gastropoda</taxon>
        <taxon>Heterobranchia</taxon>
        <taxon>Euthyneura</taxon>
        <taxon>Tectipleura</taxon>
        <taxon>Aplysiida</taxon>
        <taxon>Aplysioidea</taxon>
        <taxon>Aplysiidae</taxon>
        <taxon>Aplysia</taxon>
    </lineage>
</organism>
<comment type="similarity">
    <text evidence="2">Belongs to the short-chain dehydrogenases/reductases (SDR) family.</text>
</comment>
<keyword evidence="4" id="KW-1133">Transmembrane helix</keyword>
<feature type="transmembrane region" description="Helical" evidence="4">
    <location>
        <begin position="32"/>
        <end position="50"/>
    </location>
</feature>
<feature type="region of interest" description="Disordered" evidence="3">
    <location>
        <begin position="377"/>
        <end position="445"/>
    </location>
</feature>
<evidence type="ECO:0000256" key="1">
    <source>
        <dbReference type="ARBA" id="ARBA00023002"/>
    </source>
</evidence>
<keyword evidence="4" id="KW-0812">Transmembrane</keyword>
<dbReference type="GeneID" id="101857269"/>
<dbReference type="PANTHER" id="PTHR43313:SF3">
    <property type="entry name" value="17-BETA-HYDROXYSTEROID DEHYDROGENASE TYPE 2"/>
    <property type="match status" value="1"/>
</dbReference>
<reference evidence="7" key="1">
    <citation type="submission" date="2025-08" db="UniProtKB">
        <authorList>
            <consortium name="RefSeq"/>
        </authorList>
    </citation>
    <scope>IDENTIFICATION</scope>
</reference>
<evidence type="ECO:0000313" key="6">
    <source>
        <dbReference type="Proteomes" id="UP000694888"/>
    </source>
</evidence>
<dbReference type="RefSeq" id="XP_005104381.2">
    <property type="nucleotide sequence ID" value="XM_005104324.2"/>
</dbReference>
<dbReference type="Pfam" id="PF00106">
    <property type="entry name" value="adh_short"/>
    <property type="match status" value="1"/>
</dbReference>
<evidence type="ECO:0000256" key="4">
    <source>
        <dbReference type="SAM" id="Phobius"/>
    </source>
</evidence>
<dbReference type="PRINTS" id="PR00081">
    <property type="entry name" value="GDHRDH"/>
</dbReference>
<dbReference type="Proteomes" id="UP000694888">
    <property type="component" value="Unplaced"/>
</dbReference>
<evidence type="ECO:0000259" key="5">
    <source>
        <dbReference type="SMART" id="SM00822"/>
    </source>
</evidence>
<dbReference type="InterPro" id="IPR057326">
    <property type="entry name" value="KR_dom"/>
</dbReference>
<keyword evidence="6" id="KW-1185">Reference proteome</keyword>
<keyword evidence="4" id="KW-0472">Membrane</keyword>
<evidence type="ECO:0000256" key="3">
    <source>
        <dbReference type="SAM" id="MobiDB-lite"/>
    </source>
</evidence>
<dbReference type="SUPFAM" id="SSF51735">
    <property type="entry name" value="NAD(P)-binding Rossmann-fold domains"/>
    <property type="match status" value="1"/>
</dbReference>
<gene>
    <name evidence="7" type="primary">LOC101857269</name>
</gene>
<keyword evidence="1" id="KW-0560">Oxidoreductase</keyword>
<feature type="transmembrane region" description="Helical" evidence="4">
    <location>
        <begin position="6"/>
        <end position="25"/>
    </location>
</feature>
<evidence type="ECO:0000313" key="7">
    <source>
        <dbReference type="RefSeq" id="XP_005104381.2"/>
    </source>
</evidence>
<accession>A0ABM0JY91</accession>
<feature type="domain" description="Ketoreductase" evidence="5">
    <location>
        <begin position="81"/>
        <end position="268"/>
    </location>
</feature>
<feature type="compositionally biased region" description="Low complexity" evidence="3">
    <location>
        <begin position="382"/>
        <end position="419"/>
    </location>
</feature>
<proteinExistence type="inferred from homology"/>
<dbReference type="PANTHER" id="PTHR43313">
    <property type="entry name" value="SHORT-CHAIN DEHYDROGENASE/REDUCTASE FAMILY 9C"/>
    <property type="match status" value="1"/>
</dbReference>
<protein>
    <submittedName>
        <fullName evidence="7">Retinol dehydrogenase 5</fullName>
    </submittedName>
</protein>
<evidence type="ECO:0000256" key="2">
    <source>
        <dbReference type="RuleBase" id="RU000363"/>
    </source>
</evidence>
<dbReference type="PRINTS" id="PR00080">
    <property type="entry name" value="SDRFAMILY"/>
</dbReference>
<dbReference type="PROSITE" id="PS00061">
    <property type="entry name" value="ADH_SHORT"/>
    <property type="match status" value="1"/>
</dbReference>
<dbReference type="SMART" id="SM00822">
    <property type="entry name" value="PKS_KR"/>
    <property type="match status" value="1"/>
</dbReference>